<sequence length="494" mass="56403">MDLATAKEKYLELLDELEGARLSSFLDWIAKSVEDGHGKSRKKRSKKTRKALLKLDQIAEELKAKVSPEAIMPTESIAYPTVGYDSDCNAVNTLHIDNFLFTDDDVDQMVDEGKVSRYYCKQCGSKDLEALNFISHSLSKEQIEFMFTRLVPLLQKPSPFIVDIGSRMGAVIFGASLLGESDWKIAGVELNPEFAKLQMEFVKQHAFPNIEICCSDVRNQASLIQTADVVVMNNVFSFFMSAEEHVSCWEFLHKNLQPGCVIIHNPAICDIVEHLPLSFKVEEWLQEKPLFEIAYEFCGTEKSTEYEDCTQLHMYRVIGNSKMADGPGISKALMDMKFMQRTKKKFEMKEAQKKELAEKKRLLGEGPSQNEVVVKQEVDEAPQYEFVRSYDKLEDLRFGRFSFKGFNPEVEKLMIFHERLRKGLPTEDSEEEAEVNKAEMAEALGGSLRKKFQKKGERTPQEETTLRDETVGSKMAQKRGRDVLPAGPKPKKWR</sequence>
<dbReference type="AlphaFoldDB" id="A0AA36DHA3"/>
<evidence type="ECO:0000256" key="1">
    <source>
        <dbReference type="SAM" id="MobiDB-lite"/>
    </source>
</evidence>
<dbReference type="InterPro" id="IPR026669">
    <property type="entry name" value="Arsenite_MeTrfase-like"/>
</dbReference>
<dbReference type="PANTHER" id="PTHR43675">
    <property type="entry name" value="ARSENITE METHYLTRANSFERASE"/>
    <property type="match status" value="1"/>
</dbReference>
<dbReference type="Proteomes" id="UP001177023">
    <property type="component" value="Unassembled WGS sequence"/>
</dbReference>
<dbReference type="EMBL" id="CATQJA010002709">
    <property type="protein sequence ID" value="CAJ0586707.1"/>
    <property type="molecule type" value="Genomic_DNA"/>
</dbReference>
<name>A0AA36DHA3_9BILA</name>
<feature type="non-terminal residue" evidence="2">
    <location>
        <position position="1"/>
    </location>
</feature>
<dbReference type="GO" id="GO:0008168">
    <property type="term" value="F:methyltransferase activity"/>
    <property type="evidence" value="ECO:0007669"/>
    <property type="project" value="TreeGrafter"/>
</dbReference>
<proteinExistence type="predicted"/>
<evidence type="ECO:0000313" key="2">
    <source>
        <dbReference type="EMBL" id="CAJ0586707.1"/>
    </source>
</evidence>
<protein>
    <submittedName>
        <fullName evidence="2">Uncharacterized protein</fullName>
    </submittedName>
</protein>
<accession>A0AA36DHA3</accession>
<feature type="region of interest" description="Disordered" evidence="1">
    <location>
        <begin position="445"/>
        <end position="494"/>
    </location>
</feature>
<gene>
    <name evidence="2" type="ORF">MSPICULIGERA_LOCUS24696</name>
</gene>
<organism evidence="2 3">
    <name type="scientific">Mesorhabditis spiculigera</name>
    <dbReference type="NCBI Taxonomy" id="96644"/>
    <lineage>
        <taxon>Eukaryota</taxon>
        <taxon>Metazoa</taxon>
        <taxon>Ecdysozoa</taxon>
        <taxon>Nematoda</taxon>
        <taxon>Chromadorea</taxon>
        <taxon>Rhabditida</taxon>
        <taxon>Rhabditina</taxon>
        <taxon>Rhabditomorpha</taxon>
        <taxon>Rhabditoidea</taxon>
        <taxon>Rhabditidae</taxon>
        <taxon>Mesorhabditinae</taxon>
        <taxon>Mesorhabditis</taxon>
    </lineage>
</organism>
<comment type="caution">
    <text evidence="2">The sequence shown here is derived from an EMBL/GenBank/DDBJ whole genome shotgun (WGS) entry which is preliminary data.</text>
</comment>
<keyword evidence="3" id="KW-1185">Reference proteome</keyword>
<reference evidence="2" key="1">
    <citation type="submission" date="2023-06" db="EMBL/GenBank/DDBJ databases">
        <authorList>
            <person name="Delattre M."/>
        </authorList>
    </citation>
    <scope>NUCLEOTIDE SEQUENCE</scope>
    <source>
        <strain evidence="2">AF72</strain>
    </source>
</reference>
<dbReference type="InterPro" id="IPR029063">
    <property type="entry name" value="SAM-dependent_MTases_sf"/>
</dbReference>
<evidence type="ECO:0000313" key="3">
    <source>
        <dbReference type="Proteomes" id="UP001177023"/>
    </source>
</evidence>
<dbReference type="CDD" id="cd02440">
    <property type="entry name" value="AdoMet_MTases"/>
    <property type="match status" value="1"/>
</dbReference>
<dbReference type="SUPFAM" id="SSF53335">
    <property type="entry name" value="S-adenosyl-L-methionine-dependent methyltransferases"/>
    <property type="match status" value="1"/>
</dbReference>
<feature type="compositionally biased region" description="Basic and acidic residues" evidence="1">
    <location>
        <begin position="454"/>
        <end position="471"/>
    </location>
</feature>
<dbReference type="PANTHER" id="PTHR43675:SF1">
    <property type="entry name" value="RIKEN CDNA 2700097O09 GENE"/>
    <property type="match status" value="1"/>
</dbReference>
<dbReference type="Gene3D" id="3.40.50.150">
    <property type="entry name" value="Vaccinia Virus protein VP39"/>
    <property type="match status" value="1"/>
</dbReference>
<dbReference type="Pfam" id="PF10175">
    <property type="entry name" value="MPP6"/>
    <property type="match status" value="1"/>
</dbReference>